<feature type="compositionally biased region" description="Basic and acidic residues" evidence="2">
    <location>
        <begin position="958"/>
        <end position="974"/>
    </location>
</feature>
<proteinExistence type="predicted"/>
<dbReference type="SUPFAM" id="SSF52540">
    <property type="entry name" value="P-loop containing nucleoside triphosphate hydrolases"/>
    <property type="match status" value="1"/>
</dbReference>
<dbReference type="GO" id="GO:0008146">
    <property type="term" value="F:sulfotransferase activity"/>
    <property type="evidence" value="ECO:0007669"/>
    <property type="project" value="InterPro"/>
</dbReference>
<keyword evidence="3" id="KW-0732">Signal</keyword>
<dbReference type="PANTHER" id="PTHR10605">
    <property type="entry name" value="HEPARAN SULFATE SULFOTRANSFERASE"/>
    <property type="match status" value="1"/>
</dbReference>
<protein>
    <recommendedName>
        <fullName evidence="5">Protein-tyrosine sulfotransferase</fullName>
    </recommendedName>
</protein>
<feature type="chain" id="PRO_5031170040" description="Protein-tyrosine sulfotransferase" evidence="3">
    <location>
        <begin position="24"/>
        <end position="997"/>
    </location>
</feature>
<evidence type="ECO:0000256" key="1">
    <source>
        <dbReference type="ARBA" id="ARBA00022679"/>
    </source>
</evidence>
<evidence type="ECO:0000256" key="3">
    <source>
        <dbReference type="SAM" id="SignalP"/>
    </source>
</evidence>
<gene>
    <name evidence="4" type="ORF">PBAH0796_LOCUS11265</name>
</gene>
<dbReference type="CDD" id="cd22997">
    <property type="entry name" value="GT_LH"/>
    <property type="match status" value="1"/>
</dbReference>
<name>A0A7S0A840_9DINO</name>
<dbReference type="AlphaFoldDB" id="A0A7S0A840"/>
<dbReference type="EMBL" id="HBEG01018602">
    <property type="protein sequence ID" value="CAD8355898.1"/>
    <property type="molecule type" value="Transcribed_RNA"/>
</dbReference>
<accession>A0A7S0A840</accession>
<reference evidence="4" key="1">
    <citation type="submission" date="2021-01" db="EMBL/GenBank/DDBJ databases">
        <authorList>
            <person name="Corre E."/>
            <person name="Pelletier E."/>
            <person name="Niang G."/>
            <person name="Scheremetjew M."/>
            <person name="Finn R."/>
            <person name="Kale V."/>
            <person name="Holt S."/>
            <person name="Cochrane G."/>
            <person name="Meng A."/>
            <person name="Brown T."/>
            <person name="Cohen L."/>
        </authorList>
    </citation>
    <scope>NUCLEOTIDE SEQUENCE</scope>
    <source>
        <strain evidence="4">Pbaha01</strain>
    </source>
</reference>
<keyword evidence="1" id="KW-0808">Transferase</keyword>
<organism evidence="4">
    <name type="scientific">Pyrodinium bahamense</name>
    <dbReference type="NCBI Taxonomy" id="73915"/>
    <lineage>
        <taxon>Eukaryota</taxon>
        <taxon>Sar</taxon>
        <taxon>Alveolata</taxon>
        <taxon>Dinophyceae</taxon>
        <taxon>Gonyaulacales</taxon>
        <taxon>Pyrocystaceae</taxon>
        <taxon>Pyrodinium</taxon>
    </lineage>
</organism>
<dbReference type="InterPro" id="IPR027417">
    <property type="entry name" value="P-loop_NTPase"/>
</dbReference>
<dbReference type="PANTHER" id="PTHR10605:SF56">
    <property type="entry name" value="BIFUNCTIONAL HEPARAN SULFATE N-DEACETYLASE_N-SULFOTRANSFERASE"/>
    <property type="match status" value="1"/>
</dbReference>
<feature type="region of interest" description="Disordered" evidence="2">
    <location>
        <begin position="953"/>
        <end position="979"/>
    </location>
</feature>
<evidence type="ECO:0000256" key="2">
    <source>
        <dbReference type="SAM" id="MobiDB-lite"/>
    </source>
</evidence>
<sequence length="997" mass="111004">MKGSPRVLLFLAGLILLPILWTCKEVCHSFPRNKALWADLRLMQPGHTMNAEINPIGSGLRRLDAPAAMLPHTTPTADLTTRQHGLDRMATPATPQKSVTIIVYESARADEVSPVDNLLRSATQAGFDPADIMVLGRGMQHLWKRTESGEIPYGIKLEAIKAFLSTIPPSRLVLVADGRDTVIQMPPAEIARRFRKAIRAASRDPQISLLFSAESACCVAPMWRHKPGMLMNFSTGRIPERMRHTGDPPPAGVRLWDKNVLQQWTDFFIREARLANASTLRFPYLNAGQFLGNAQNIIKLLELVRFDITEDDQMLFSEAMWHASAGRGELRFVLDYDQEIVSSAGWRGPDLCPFSPRQPYCTYALERQGDGRQAFRDTLTNRVPVLIHTQNKFWTCYNKLVTGLLGERGFMNKVTHRQLTTGTAATFRGGYHMMNATTMAEFQRTCPAAEGSAESGGDAQLVAMRVYSEEEIGAQRRHGMERSLWMEFWNRHAGMVYEFGSGWDEGAVRRSVSLAWELQGRPAFLQAELRRLPPGHISNGSASGEGPERHGLCEAVLAAAIAQERVRAWMNLTDVVVGKSTMLRLHEVAAGGVPQVHHELEAANSALGRHVGKLFSLHPEHRAEDDAAELTDGGEDLASLTRPDAVLIGSDSCGAELLGELLSRHPEIAVPPNPIHHFSHLYRGGVMSELSRSALQGYHEMLTGSQMASNSSMLLEVSPSYLETHWFPDLPKSLSVYAPDVKLLAVVCDPAQRALRQFQTDVDLAASQHTCSSTSDPLQPVWHEKARELQSLLREDEIASFEDLADAMARVDRQRDHGGQLDQKCRSKSCHYQKYFLPGLYSQHLARLLHEFRPEQLLVLDGASLTAGDSWPLLERALSFLGLDPRSYPRGAWAGLRAPSAISPQAQQSLGRLRDVYRRPNEALACSIQQDFPLRWGLATELRESLQTICSRMGSESPEVKVEDSGRSTSERSARRATHRLLAQRLSRLRGRVGSRR</sequence>
<evidence type="ECO:0008006" key="5">
    <source>
        <dbReference type="Google" id="ProtNLM"/>
    </source>
</evidence>
<evidence type="ECO:0000313" key="4">
    <source>
        <dbReference type="EMBL" id="CAD8355898.1"/>
    </source>
</evidence>
<dbReference type="Gene3D" id="3.40.50.300">
    <property type="entry name" value="P-loop containing nucleotide triphosphate hydrolases"/>
    <property type="match status" value="1"/>
</dbReference>
<feature type="signal peptide" evidence="3">
    <location>
        <begin position="1"/>
        <end position="23"/>
    </location>
</feature>
<dbReference type="InterPro" id="IPR037359">
    <property type="entry name" value="NST/OST"/>
</dbReference>